<keyword evidence="2" id="KW-1185">Reference proteome</keyword>
<accession>A0ACB7RJ02</accession>
<proteinExistence type="predicted"/>
<reference evidence="1" key="1">
    <citation type="submission" date="2020-05" db="EMBL/GenBank/DDBJ databases">
        <title>Large-scale comparative analyses of tick genomes elucidate their genetic diversity and vector capacities.</title>
        <authorList>
            <person name="Jia N."/>
            <person name="Wang J."/>
            <person name="Shi W."/>
            <person name="Du L."/>
            <person name="Sun Y."/>
            <person name="Zhan W."/>
            <person name="Jiang J."/>
            <person name="Wang Q."/>
            <person name="Zhang B."/>
            <person name="Ji P."/>
            <person name="Sakyi L.B."/>
            <person name="Cui X."/>
            <person name="Yuan T."/>
            <person name="Jiang B."/>
            <person name="Yang W."/>
            <person name="Lam T.T.-Y."/>
            <person name="Chang Q."/>
            <person name="Ding S."/>
            <person name="Wang X."/>
            <person name="Zhu J."/>
            <person name="Ruan X."/>
            <person name="Zhao L."/>
            <person name="Wei J."/>
            <person name="Que T."/>
            <person name="Du C."/>
            <person name="Cheng J."/>
            <person name="Dai P."/>
            <person name="Han X."/>
            <person name="Huang E."/>
            <person name="Gao Y."/>
            <person name="Liu J."/>
            <person name="Shao H."/>
            <person name="Ye R."/>
            <person name="Li L."/>
            <person name="Wei W."/>
            <person name="Wang X."/>
            <person name="Wang C."/>
            <person name="Yang T."/>
            <person name="Huo Q."/>
            <person name="Li W."/>
            <person name="Guo W."/>
            <person name="Chen H."/>
            <person name="Zhou L."/>
            <person name="Ni X."/>
            <person name="Tian J."/>
            <person name="Zhou Y."/>
            <person name="Sheng Y."/>
            <person name="Liu T."/>
            <person name="Pan Y."/>
            <person name="Xia L."/>
            <person name="Li J."/>
            <person name="Zhao F."/>
            <person name="Cao W."/>
        </authorList>
    </citation>
    <scope>NUCLEOTIDE SEQUENCE</scope>
    <source>
        <strain evidence="1">Hyas-2018</strain>
    </source>
</reference>
<evidence type="ECO:0000313" key="1">
    <source>
        <dbReference type="EMBL" id="KAH6922360.1"/>
    </source>
</evidence>
<evidence type="ECO:0000313" key="2">
    <source>
        <dbReference type="Proteomes" id="UP000821845"/>
    </source>
</evidence>
<sequence length="86" mass="9612">MEPREDLQSTGPSESSDRPTWANKLKTPQMTTAFKCPTPTYQELWAQLAEVSRLTTLLLYPPPQHPSPDPPVYPGATQHLSCISFT</sequence>
<organism evidence="1 2">
    <name type="scientific">Hyalomma asiaticum</name>
    <name type="common">Tick</name>
    <dbReference type="NCBI Taxonomy" id="266040"/>
    <lineage>
        <taxon>Eukaryota</taxon>
        <taxon>Metazoa</taxon>
        <taxon>Ecdysozoa</taxon>
        <taxon>Arthropoda</taxon>
        <taxon>Chelicerata</taxon>
        <taxon>Arachnida</taxon>
        <taxon>Acari</taxon>
        <taxon>Parasitiformes</taxon>
        <taxon>Ixodida</taxon>
        <taxon>Ixodoidea</taxon>
        <taxon>Ixodidae</taxon>
        <taxon>Hyalomminae</taxon>
        <taxon>Hyalomma</taxon>
    </lineage>
</organism>
<protein>
    <submittedName>
        <fullName evidence="1">Uncharacterized protein</fullName>
    </submittedName>
</protein>
<name>A0ACB7RJ02_HYAAI</name>
<gene>
    <name evidence="1" type="ORF">HPB50_013400</name>
</gene>
<dbReference type="EMBL" id="CM023489">
    <property type="protein sequence ID" value="KAH6922360.1"/>
    <property type="molecule type" value="Genomic_DNA"/>
</dbReference>
<dbReference type="Proteomes" id="UP000821845">
    <property type="component" value="Chromosome 9"/>
</dbReference>
<comment type="caution">
    <text evidence="1">The sequence shown here is derived from an EMBL/GenBank/DDBJ whole genome shotgun (WGS) entry which is preliminary data.</text>
</comment>